<dbReference type="AlphaFoldDB" id="Q6ALM7"/>
<dbReference type="RefSeq" id="WP_011189260.1">
    <property type="nucleotide sequence ID" value="NC_006138.1"/>
</dbReference>
<name>Q6ALM7_DESPS</name>
<sequence length="109" mass="12539">MKKIYRIINHSHQNAVLITKKDAQSNLWQVSLATKWKPTEDNSALPEKRYHTYDPDKTMALLGNNDPKHSEEAQAIISFLLAKNFIEYTGVGDDSSPQEQYEKDGLYQK</sequence>
<dbReference type="KEGG" id="dps:DP2019"/>
<gene>
    <name evidence="1" type="ordered locus">DP2019</name>
</gene>
<evidence type="ECO:0000313" key="1">
    <source>
        <dbReference type="EMBL" id="CAG36748.1"/>
    </source>
</evidence>
<dbReference type="Proteomes" id="UP000000602">
    <property type="component" value="Chromosome"/>
</dbReference>
<evidence type="ECO:0000313" key="2">
    <source>
        <dbReference type="Proteomes" id="UP000000602"/>
    </source>
</evidence>
<dbReference type="EMBL" id="CR522870">
    <property type="protein sequence ID" value="CAG36748.1"/>
    <property type="molecule type" value="Genomic_DNA"/>
</dbReference>
<accession>Q6ALM7</accession>
<dbReference type="HOGENOM" id="CLU_2179612_0_0_7"/>
<organism evidence="1 2">
    <name type="scientific">Desulfotalea psychrophila (strain LSv54 / DSM 12343)</name>
    <dbReference type="NCBI Taxonomy" id="177439"/>
    <lineage>
        <taxon>Bacteria</taxon>
        <taxon>Pseudomonadati</taxon>
        <taxon>Thermodesulfobacteriota</taxon>
        <taxon>Desulfobulbia</taxon>
        <taxon>Desulfobulbales</taxon>
        <taxon>Desulfocapsaceae</taxon>
        <taxon>Desulfotalea</taxon>
    </lineage>
</organism>
<proteinExistence type="predicted"/>
<protein>
    <submittedName>
        <fullName evidence="1">Uncharacterized protein</fullName>
    </submittedName>
</protein>
<keyword evidence="2" id="KW-1185">Reference proteome</keyword>
<reference evidence="2" key="1">
    <citation type="journal article" date="2004" name="Environ. Microbiol.">
        <title>The genome of Desulfotalea psychrophila, a sulfate-reducing bacterium from permanently cold Arctic sediments.</title>
        <authorList>
            <person name="Rabus R."/>
            <person name="Ruepp A."/>
            <person name="Frickey T."/>
            <person name="Rattei T."/>
            <person name="Fartmann B."/>
            <person name="Stark M."/>
            <person name="Bauer M."/>
            <person name="Zibat A."/>
            <person name="Lombardot T."/>
            <person name="Becker I."/>
            <person name="Amann J."/>
            <person name="Gellner K."/>
            <person name="Teeling H."/>
            <person name="Leuschner W.D."/>
            <person name="Gloeckner F.-O."/>
            <person name="Lupas A.N."/>
            <person name="Amann R."/>
            <person name="Klenk H.-P."/>
        </authorList>
    </citation>
    <scope>NUCLEOTIDE SEQUENCE [LARGE SCALE GENOMIC DNA]</scope>
    <source>
        <strain evidence="2">DSM 12343 / LSv54</strain>
    </source>
</reference>